<accession>A0A0V1A345</accession>
<protein>
    <submittedName>
        <fullName evidence="1">Uncharacterized protein</fullName>
    </submittedName>
</protein>
<proteinExistence type="predicted"/>
<gene>
    <name evidence="1" type="ORF">T12_6630</name>
</gene>
<dbReference type="EMBL" id="JYDQ01000038">
    <property type="protein sequence ID" value="KRY19224.1"/>
    <property type="molecule type" value="Genomic_DNA"/>
</dbReference>
<dbReference type="Proteomes" id="UP000054783">
    <property type="component" value="Unassembled WGS sequence"/>
</dbReference>
<name>A0A0V1A345_9BILA</name>
<dbReference type="AlphaFoldDB" id="A0A0V1A345"/>
<evidence type="ECO:0000313" key="1">
    <source>
        <dbReference type="EMBL" id="KRY19224.1"/>
    </source>
</evidence>
<evidence type="ECO:0000313" key="2">
    <source>
        <dbReference type="Proteomes" id="UP000054783"/>
    </source>
</evidence>
<comment type="caution">
    <text evidence="1">The sequence shown here is derived from an EMBL/GenBank/DDBJ whole genome shotgun (WGS) entry which is preliminary data.</text>
</comment>
<organism evidence="1 2">
    <name type="scientific">Trichinella patagoniensis</name>
    <dbReference type="NCBI Taxonomy" id="990121"/>
    <lineage>
        <taxon>Eukaryota</taxon>
        <taxon>Metazoa</taxon>
        <taxon>Ecdysozoa</taxon>
        <taxon>Nematoda</taxon>
        <taxon>Enoplea</taxon>
        <taxon>Dorylaimia</taxon>
        <taxon>Trichinellida</taxon>
        <taxon>Trichinellidae</taxon>
        <taxon>Trichinella</taxon>
    </lineage>
</organism>
<reference evidence="1 2" key="1">
    <citation type="submission" date="2015-01" db="EMBL/GenBank/DDBJ databases">
        <title>Evolution of Trichinella species and genotypes.</title>
        <authorList>
            <person name="Korhonen P.K."/>
            <person name="Edoardo P."/>
            <person name="Giuseppe L.R."/>
            <person name="Gasser R.B."/>
        </authorList>
    </citation>
    <scope>NUCLEOTIDE SEQUENCE [LARGE SCALE GENOMIC DNA]</scope>
    <source>
        <strain evidence="1">ISS2496</strain>
    </source>
</reference>
<keyword evidence="2" id="KW-1185">Reference proteome</keyword>
<sequence length="66" mass="7629">MKKEFINTLHFSGYSTDFPAVSAYLSPAKFHWLLLCRVPLNIEKKLISQRELLNPTNSIPSKLCMF</sequence>